<organism evidence="3 4">
    <name type="scientific">Rhodocollybia butyracea</name>
    <dbReference type="NCBI Taxonomy" id="206335"/>
    <lineage>
        <taxon>Eukaryota</taxon>
        <taxon>Fungi</taxon>
        <taxon>Dikarya</taxon>
        <taxon>Basidiomycota</taxon>
        <taxon>Agaricomycotina</taxon>
        <taxon>Agaricomycetes</taxon>
        <taxon>Agaricomycetidae</taxon>
        <taxon>Agaricales</taxon>
        <taxon>Marasmiineae</taxon>
        <taxon>Omphalotaceae</taxon>
        <taxon>Rhodocollybia</taxon>
    </lineage>
</organism>
<evidence type="ECO:0000256" key="2">
    <source>
        <dbReference type="SAM" id="SignalP"/>
    </source>
</evidence>
<evidence type="ECO:0000256" key="1">
    <source>
        <dbReference type="SAM" id="MobiDB-lite"/>
    </source>
</evidence>
<dbReference type="EMBL" id="JADNRY010000292">
    <property type="protein sequence ID" value="KAF9059579.1"/>
    <property type="molecule type" value="Genomic_DNA"/>
</dbReference>
<evidence type="ECO:0000313" key="4">
    <source>
        <dbReference type="Proteomes" id="UP000772434"/>
    </source>
</evidence>
<comment type="caution">
    <text evidence="3">The sequence shown here is derived from an EMBL/GenBank/DDBJ whole genome shotgun (WGS) entry which is preliminary data.</text>
</comment>
<evidence type="ECO:0000313" key="3">
    <source>
        <dbReference type="EMBL" id="KAF9059579.1"/>
    </source>
</evidence>
<feature type="compositionally biased region" description="Low complexity" evidence="1">
    <location>
        <begin position="42"/>
        <end position="56"/>
    </location>
</feature>
<dbReference type="AlphaFoldDB" id="A0A9P5P642"/>
<feature type="signal peptide" evidence="2">
    <location>
        <begin position="1"/>
        <end position="21"/>
    </location>
</feature>
<proteinExistence type="predicted"/>
<gene>
    <name evidence="3" type="ORF">BDP27DRAFT_465077</name>
</gene>
<feature type="chain" id="PRO_5040360748" evidence="2">
    <location>
        <begin position="22"/>
        <end position="145"/>
    </location>
</feature>
<keyword evidence="4" id="KW-1185">Reference proteome</keyword>
<name>A0A9P5P642_9AGAR</name>
<sequence>MHFNAVKAIVSLACLLTAVQGLAIERNVKEIVERRDDAHLPAHPIRPIHPIAPVHPGHGGKREDMRGNIIVGTMKERFKAMVKAITATVGGRETKATMVNIAMEREMKATLVDTAMAKAATVGKAKETEAKAAMVDPEVISAIVT</sequence>
<protein>
    <submittedName>
        <fullName evidence="3">Uncharacterized protein</fullName>
    </submittedName>
</protein>
<accession>A0A9P5P642</accession>
<dbReference type="Proteomes" id="UP000772434">
    <property type="component" value="Unassembled WGS sequence"/>
</dbReference>
<reference evidence="3" key="1">
    <citation type="submission" date="2020-11" db="EMBL/GenBank/DDBJ databases">
        <authorList>
            <consortium name="DOE Joint Genome Institute"/>
            <person name="Ahrendt S."/>
            <person name="Riley R."/>
            <person name="Andreopoulos W."/>
            <person name="Labutti K."/>
            <person name="Pangilinan J."/>
            <person name="Ruiz-Duenas F.J."/>
            <person name="Barrasa J.M."/>
            <person name="Sanchez-Garcia M."/>
            <person name="Camarero S."/>
            <person name="Miyauchi S."/>
            <person name="Serrano A."/>
            <person name="Linde D."/>
            <person name="Babiker R."/>
            <person name="Drula E."/>
            <person name="Ayuso-Fernandez I."/>
            <person name="Pacheco R."/>
            <person name="Padilla G."/>
            <person name="Ferreira P."/>
            <person name="Barriuso J."/>
            <person name="Kellner H."/>
            <person name="Castanera R."/>
            <person name="Alfaro M."/>
            <person name="Ramirez L."/>
            <person name="Pisabarro A.G."/>
            <person name="Kuo A."/>
            <person name="Tritt A."/>
            <person name="Lipzen A."/>
            <person name="He G."/>
            <person name="Yan M."/>
            <person name="Ng V."/>
            <person name="Cullen D."/>
            <person name="Martin F."/>
            <person name="Rosso M.-N."/>
            <person name="Henrissat B."/>
            <person name="Hibbett D."/>
            <person name="Martinez A.T."/>
            <person name="Grigoriev I.V."/>
        </authorList>
    </citation>
    <scope>NUCLEOTIDE SEQUENCE</scope>
    <source>
        <strain evidence="3">AH 40177</strain>
    </source>
</reference>
<keyword evidence="2" id="KW-0732">Signal</keyword>
<feature type="region of interest" description="Disordered" evidence="1">
    <location>
        <begin position="42"/>
        <end position="64"/>
    </location>
</feature>